<comment type="catalytic activity">
    <reaction evidence="5">
        <text>alpha-D-glucose = beta-D-glucose</text>
        <dbReference type="Rhea" id="RHEA:10264"/>
        <dbReference type="ChEBI" id="CHEBI:15903"/>
        <dbReference type="ChEBI" id="CHEBI:17925"/>
        <dbReference type="EC" id="5.1.3.3"/>
    </reaction>
</comment>
<feature type="binding site" evidence="8">
    <location>
        <begin position="94"/>
        <end position="95"/>
    </location>
    <ligand>
        <name>beta-D-galactose</name>
        <dbReference type="ChEBI" id="CHEBI:27667"/>
    </ligand>
</feature>
<dbReference type="AlphaFoldDB" id="A0A078GCE2"/>
<dbReference type="InterPro" id="IPR008183">
    <property type="entry name" value="Aldose_1/G6P_1-epimerase"/>
</dbReference>
<reference evidence="9" key="3">
    <citation type="submission" date="2021-01" db="EMBL/GenBank/DDBJ databases">
        <authorList>
            <consortium name="Genoscope - CEA"/>
            <person name="William W."/>
        </authorList>
    </citation>
    <scope>NUCLEOTIDE SEQUENCE</scope>
</reference>
<feature type="binding site" evidence="7">
    <location>
        <position position="259"/>
    </location>
    <ligand>
        <name>beta-D-galactose</name>
        <dbReference type="ChEBI" id="CHEBI:27667"/>
    </ligand>
</feature>
<dbReference type="STRING" id="3708.A0A078GCE2"/>
<proteinExistence type="inferred from homology"/>
<dbReference type="PaxDb" id="3708-A0A078GCE2"/>
<dbReference type="OMA" id="MIAKPID"/>
<keyword evidence="3 5" id="KW-0413">Isomerase</keyword>
<dbReference type="NCBIfam" id="NF008277">
    <property type="entry name" value="PRK11055.1"/>
    <property type="match status" value="1"/>
</dbReference>
<evidence type="ECO:0000256" key="4">
    <source>
        <dbReference type="ARBA" id="ARBA00023277"/>
    </source>
</evidence>
<dbReference type="PIRSF" id="PIRSF005096">
    <property type="entry name" value="GALM"/>
    <property type="match status" value="1"/>
</dbReference>
<dbReference type="PANTHER" id="PTHR10091:SF3">
    <property type="entry name" value="ALDOSE 1-EPIMERASE"/>
    <property type="match status" value="1"/>
</dbReference>
<dbReference type="Gramene" id="CDY24155">
    <property type="protein sequence ID" value="CDY24155"/>
    <property type="gene ID" value="GSBRNA2T00024758001"/>
</dbReference>
<gene>
    <name evidence="10" type="primary">BnaC03g57220D</name>
    <name evidence="9" type="ORF">DARMORV10_C03P71990.1</name>
    <name evidence="10" type="ORF">GSBRNA2T00024758001</name>
</gene>
<evidence type="ECO:0000256" key="7">
    <source>
        <dbReference type="PIRSR" id="PIRSR005096-2"/>
    </source>
</evidence>
<dbReference type="Gene3D" id="2.70.98.10">
    <property type="match status" value="1"/>
</dbReference>
<dbReference type="UniPathway" id="UPA00242"/>
<name>A0A078GCE2_BRANA</name>
<reference evidence="10" key="2">
    <citation type="submission" date="2014-06" db="EMBL/GenBank/DDBJ databases">
        <authorList>
            <person name="Genoscope - CEA"/>
        </authorList>
    </citation>
    <scope>NUCLEOTIDE SEQUENCE</scope>
</reference>
<keyword evidence="11" id="KW-1185">Reference proteome</keyword>
<evidence type="ECO:0000313" key="10">
    <source>
        <dbReference type="EMBL" id="CDY24155.1"/>
    </source>
</evidence>
<dbReference type="PANTHER" id="PTHR10091">
    <property type="entry name" value="ALDOSE-1-EPIMERASE"/>
    <property type="match status" value="1"/>
</dbReference>
<dbReference type="InterPro" id="IPR014718">
    <property type="entry name" value="GH-type_carb-bd"/>
</dbReference>
<keyword evidence="4 5" id="KW-0119">Carbohydrate metabolism</keyword>
<dbReference type="EC" id="5.1.3.3" evidence="5"/>
<evidence type="ECO:0000256" key="2">
    <source>
        <dbReference type="ARBA" id="ARBA00006206"/>
    </source>
</evidence>
<dbReference type="PROSITE" id="PS51257">
    <property type="entry name" value="PROKAR_LIPOPROTEIN"/>
    <property type="match status" value="1"/>
</dbReference>
<sequence length="359" mass="39750">MANKQLSLHVVGLTVLVLLLSCFVNYSVSKQIKTYKLTRGKLSVTFTNYGAVMTSLLLPDRHGKQDDVVLGFDTVDAYKNDTTYFGAIVGRVANRIGGAKFELNGQLYKTDPNEGHNTLHGGTKGFGDVTWSVENYVPTSHITFIYQSFDGEEGFPGNVTVKVTYMLIGENKLALKMEGKPLNKPTPINLALHTYWNLHGHNSGDILSHKIQLLAKKITPVDEELIPTGEITSIEGTPYDFLEPREIGSRIHELPGGYDINYVIDGIVGKHLRKAAVVSEKVTGRKMELWTNQPGVQFYTSNLLTSVVGKGNAVYKKYAGLCLETQGFPDSVNHKNFPSQIVNPGESYLHVMLFRFTAH</sequence>
<dbReference type="GO" id="GO:0030246">
    <property type="term" value="F:carbohydrate binding"/>
    <property type="evidence" value="ECO:0007669"/>
    <property type="project" value="InterPro"/>
</dbReference>
<reference evidence="10 11" key="1">
    <citation type="journal article" date="2014" name="Science">
        <title>Plant genetics. Early allopolyploid evolution in the post-Neolithic Brassica napus oilseed genome.</title>
        <authorList>
            <person name="Chalhoub B."/>
            <person name="Denoeud F."/>
            <person name="Liu S."/>
            <person name="Parkin I.A."/>
            <person name="Tang H."/>
            <person name="Wang X."/>
            <person name="Chiquet J."/>
            <person name="Belcram H."/>
            <person name="Tong C."/>
            <person name="Samans B."/>
            <person name="Correa M."/>
            <person name="Da Silva C."/>
            <person name="Just J."/>
            <person name="Falentin C."/>
            <person name="Koh C.S."/>
            <person name="Le Clainche I."/>
            <person name="Bernard M."/>
            <person name="Bento P."/>
            <person name="Noel B."/>
            <person name="Labadie K."/>
            <person name="Alberti A."/>
            <person name="Charles M."/>
            <person name="Arnaud D."/>
            <person name="Guo H."/>
            <person name="Daviaud C."/>
            <person name="Alamery S."/>
            <person name="Jabbari K."/>
            <person name="Zhao M."/>
            <person name="Edger P.P."/>
            <person name="Chelaifa H."/>
            <person name="Tack D."/>
            <person name="Lassalle G."/>
            <person name="Mestiri I."/>
            <person name="Schnel N."/>
            <person name="Le Paslier M.C."/>
            <person name="Fan G."/>
            <person name="Renault V."/>
            <person name="Bayer P.E."/>
            <person name="Golicz A.A."/>
            <person name="Manoli S."/>
            <person name="Lee T.H."/>
            <person name="Thi V.H."/>
            <person name="Chalabi S."/>
            <person name="Hu Q."/>
            <person name="Fan C."/>
            <person name="Tollenaere R."/>
            <person name="Lu Y."/>
            <person name="Battail C."/>
            <person name="Shen J."/>
            <person name="Sidebottom C.H."/>
            <person name="Wang X."/>
            <person name="Canaguier A."/>
            <person name="Chauveau A."/>
            <person name="Berard A."/>
            <person name="Deniot G."/>
            <person name="Guan M."/>
            <person name="Liu Z."/>
            <person name="Sun F."/>
            <person name="Lim Y.P."/>
            <person name="Lyons E."/>
            <person name="Town C.D."/>
            <person name="Bancroft I."/>
            <person name="Wang X."/>
            <person name="Meng J."/>
            <person name="Ma J."/>
            <person name="Pires J.C."/>
            <person name="King G.J."/>
            <person name="Brunel D."/>
            <person name="Delourme R."/>
            <person name="Renard M."/>
            <person name="Aury J.M."/>
            <person name="Adams K.L."/>
            <person name="Batley J."/>
            <person name="Snowdon R.J."/>
            <person name="Tost J."/>
            <person name="Edwards D."/>
            <person name="Zhou Y."/>
            <person name="Hua W."/>
            <person name="Sharpe A.G."/>
            <person name="Paterson A.H."/>
            <person name="Guan C."/>
            <person name="Wincker P."/>
        </authorList>
    </citation>
    <scope>NUCLEOTIDE SEQUENCE [LARGE SCALE GENOMIC DNA]</scope>
    <source>
        <strain evidence="11">cv. Darmor-bzh</strain>
    </source>
</reference>
<dbReference type="CDD" id="cd09019">
    <property type="entry name" value="galactose_mutarotase_like"/>
    <property type="match status" value="1"/>
</dbReference>
<evidence type="ECO:0000256" key="6">
    <source>
        <dbReference type="PIRSR" id="PIRSR005096-1"/>
    </source>
</evidence>
<dbReference type="SMR" id="A0A078GCE2"/>
<comment type="similarity">
    <text evidence="2 5">Belongs to the aldose epimerase family.</text>
</comment>
<organism evidence="10 11">
    <name type="scientific">Brassica napus</name>
    <name type="common">Rape</name>
    <dbReference type="NCBI Taxonomy" id="3708"/>
    <lineage>
        <taxon>Eukaryota</taxon>
        <taxon>Viridiplantae</taxon>
        <taxon>Streptophyta</taxon>
        <taxon>Embryophyta</taxon>
        <taxon>Tracheophyta</taxon>
        <taxon>Spermatophyta</taxon>
        <taxon>Magnoliopsida</taxon>
        <taxon>eudicotyledons</taxon>
        <taxon>Gunneridae</taxon>
        <taxon>Pentapetalae</taxon>
        <taxon>rosids</taxon>
        <taxon>malvids</taxon>
        <taxon>Brassicales</taxon>
        <taxon>Brassicaceae</taxon>
        <taxon>Brassiceae</taxon>
        <taxon>Brassica</taxon>
    </lineage>
</organism>
<feature type="binding site" evidence="8">
    <location>
        <begin position="193"/>
        <end position="195"/>
    </location>
    <ligand>
        <name>beta-D-galactose</name>
        <dbReference type="ChEBI" id="CHEBI:27667"/>
    </ligand>
</feature>
<evidence type="ECO:0000256" key="3">
    <source>
        <dbReference type="ARBA" id="ARBA00023235"/>
    </source>
</evidence>
<feature type="active site" description="Proton donor" evidence="6">
    <location>
        <position position="193"/>
    </location>
</feature>
<dbReference type="Proteomes" id="UP000028999">
    <property type="component" value="Unassembled WGS sequence"/>
</dbReference>
<dbReference type="GO" id="GO:0006006">
    <property type="term" value="P:glucose metabolic process"/>
    <property type="evidence" value="ECO:0000318"/>
    <property type="project" value="GO_Central"/>
</dbReference>
<dbReference type="EMBL" id="HG994367">
    <property type="protein sequence ID" value="CAF1708982.1"/>
    <property type="molecule type" value="Genomic_DNA"/>
</dbReference>
<evidence type="ECO:0000256" key="8">
    <source>
        <dbReference type="PIRSR" id="PIRSR005096-3"/>
    </source>
</evidence>
<evidence type="ECO:0000313" key="9">
    <source>
        <dbReference type="EMBL" id="CAF1708982.1"/>
    </source>
</evidence>
<evidence type="ECO:0000256" key="1">
    <source>
        <dbReference type="ARBA" id="ARBA00005028"/>
    </source>
</evidence>
<dbReference type="GO" id="GO:0033499">
    <property type="term" value="P:galactose catabolic process via UDP-galactose, Leloir pathway"/>
    <property type="evidence" value="ECO:0000318"/>
    <property type="project" value="GO_Central"/>
</dbReference>
<accession>A0A078GCE2</accession>
<feature type="active site" description="Proton acceptor" evidence="6">
    <location>
        <position position="324"/>
    </location>
</feature>
<dbReference type="Pfam" id="PF01263">
    <property type="entry name" value="Aldose_epim"/>
    <property type="match status" value="1"/>
</dbReference>
<protein>
    <recommendedName>
        <fullName evidence="5">Aldose 1-epimerase</fullName>
        <ecNumber evidence="5">5.1.3.3</ecNumber>
    </recommendedName>
</protein>
<dbReference type="InterPro" id="IPR015443">
    <property type="entry name" value="Aldose_1-epimerase"/>
</dbReference>
<dbReference type="InterPro" id="IPR011013">
    <property type="entry name" value="Gal_mutarotase_sf_dom"/>
</dbReference>
<dbReference type="GO" id="GO:0004034">
    <property type="term" value="F:aldose 1-epimerase activity"/>
    <property type="evidence" value="ECO:0000318"/>
    <property type="project" value="GO_Central"/>
</dbReference>
<dbReference type="Proteomes" id="UP001295469">
    <property type="component" value="Chromosome C03"/>
</dbReference>
<comment type="pathway">
    <text evidence="1 5">Carbohydrate metabolism; hexose metabolism.</text>
</comment>
<dbReference type="InterPro" id="IPR047215">
    <property type="entry name" value="Galactose_mutarotase-like"/>
</dbReference>
<dbReference type="SUPFAM" id="SSF74650">
    <property type="entry name" value="Galactose mutarotase-like"/>
    <property type="match status" value="1"/>
</dbReference>
<evidence type="ECO:0000313" key="11">
    <source>
        <dbReference type="Proteomes" id="UP000028999"/>
    </source>
</evidence>
<evidence type="ECO:0000256" key="5">
    <source>
        <dbReference type="PIRNR" id="PIRNR005096"/>
    </source>
</evidence>
<dbReference type="EMBL" id="LK032154">
    <property type="protein sequence ID" value="CDY24155.1"/>
    <property type="molecule type" value="Genomic_DNA"/>
</dbReference>
<dbReference type="OrthoDB" id="274691at2759"/>